<dbReference type="AlphaFoldDB" id="A0A1J4KUV8"/>
<dbReference type="OrthoDB" id="271226at2759"/>
<comment type="caution">
    <text evidence="1">The sequence shown here is derived from an EMBL/GenBank/DDBJ whole genome shotgun (WGS) entry which is preliminary data.</text>
</comment>
<organism evidence="1 2">
    <name type="scientific">Tritrichomonas foetus</name>
    <dbReference type="NCBI Taxonomy" id="1144522"/>
    <lineage>
        <taxon>Eukaryota</taxon>
        <taxon>Metamonada</taxon>
        <taxon>Parabasalia</taxon>
        <taxon>Tritrichomonadida</taxon>
        <taxon>Tritrichomonadidae</taxon>
        <taxon>Tritrichomonas</taxon>
    </lineage>
</organism>
<evidence type="ECO:0000313" key="1">
    <source>
        <dbReference type="EMBL" id="OHT13301.1"/>
    </source>
</evidence>
<reference evidence="1" key="1">
    <citation type="submission" date="2016-10" db="EMBL/GenBank/DDBJ databases">
        <authorList>
            <person name="Benchimol M."/>
            <person name="Almeida L.G."/>
            <person name="Vasconcelos A.T."/>
            <person name="Perreira-Neves A."/>
            <person name="Rosa I.A."/>
            <person name="Tasca T."/>
            <person name="Bogo M.R."/>
            <person name="de Souza W."/>
        </authorList>
    </citation>
    <scope>NUCLEOTIDE SEQUENCE [LARGE SCALE GENOMIC DNA]</scope>
    <source>
        <strain evidence="1">K</strain>
    </source>
</reference>
<sequence>MKDSKETLKQALQRQRRQMSLKGVLDFTGIQTDNLADLNQQNALVELIINDSSIKNFSTLKEQKNMKSIIADNSKIQTLAGLSIQPRLSKISLINTPIGNTENFRIAALVAIGQRLSSINGIPVTKSERRMAQCYPPIAKRLVDHGWALQYPPPSLLDFKYLVKKFGLGGVSEEEYLAQLPPPKNLSPPASPKKSQILVDDIQDQSFSEKVAGILRPLGFAIRYGAEMNNDILSAVSSICEVVSKIENINDEEEEINE</sequence>
<name>A0A1J4KUV8_9EUKA</name>
<dbReference type="Proteomes" id="UP000179807">
    <property type="component" value="Unassembled WGS sequence"/>
</dbReference>
<gene>
    <name evidence="1" type="ORF">TRFO_16634</name>
</gene>
<evidence type="ECO:0000313" key="2">
    <source>
        <dbReference type="Proteomes" id="UP000179807"/>
    </source>
</evidence>
<keyword evidence="2" id="KW-1185">Reference proteome</keyword>
<proteinExistence type="predicted"/>
<protein>
    <submittedName>
        <fullName evidence="1">Uncharacterized protein</fullName>
    </submittedName>
</protein>
<dbReference type="EMBL" id="MLAK01000544">
    <property type="protein sequence ID" value="OHT13301.1"/>
    <property type="molecule type" value="Genomic_DNA"/>
</dbReference>
<dbReference type="RefSeq" id="XP_068366437.1">
    <property type="nucleotide sequence ID" value="XM_068499101.1"/>
</dbReference>
<dbReference type="Gene3D" id="3.80.10.10">
    <property type="entry name" value="Ribonuclease Inhibitor"/>
    <property type="match status" value="1"/>
</dbReference>
<dbReference type="SUPFAM" id="SSF52058">
    <property type="entry name" value="L domain-like"/>
    <property type="match status" value="1"/>
</dbReference>
<dbReference type="InterPro" id="IPR032675">
    <property type="entry name" value="LRR_dom_sf"/>
</dbReference>
<dbReference type="VEuPathDB" id="TrichDB:TRFO_16634"/>
<dbReference type="GeneID" id="94833805"/>
<accession>A0A1J4KUV8</accession>